<feature type="transmembrane region" description="Helical" evidence="8">
    <location>
        <begin position="897"/>
        <end position="914"/>
    </location>
</feature>
<dbReference type="InterPro" id="IPR027463">
    <property type="entry name" value="AcrB_DN_DC_subdom"/>
</dbReference>
<keyword evidence="5 8" id="KW-0812">Transmembrane</keyword>
<organism evidence="9 10">
    <name type="scientific">Derxia gummosa DSM 723</name>
    <dbReference type="NCBI Taxonomy" id="1121388"/>
    <lineage>
        <taxon>Bacteria</taxon>
        <taxon>Pseudomonadati</taxon>
        <taxon>Pseudomonadota</taxon>
        <taxon>Betaproteobacteria</taxon>
        <taxon>Burkholderiales</taxon>
        <taxon>Alcaligenaceae</taxon>
        <taxon>Derxia</taxon>
    </lineage>
</organism>
<feature type="transmembrane region" description="Helical" evidence="8">
    <location>
        <begin position="393"/>
        <end position="414"/>
    </location>
</feature>
<dbReference type="InterPro" id="IPR004763">
    <property type="entry name" value="CusA-like"/>
</dbReference>
<dbReference type="RefSeq" id="WP_028311639.1">
    <property type="nucleotide sequence ID" value="NZ_AXWS01000013.1"/>
</dbReference>
<reference evidence="10" key="2">
    <citation type="submission" date="2025-08" db="UniProtKB">
        <authorList>
            <consortium name="RefSeq"/>
        </authorList>
    </citation>
    <scope>IDENTIFICATION</scope>
</reference>
<dbReference type="Proteomes" id="UP000675920">
    <property type="component" value="Unplaced"/>
</dbReference>
<feature type="transmembrane region" description="Helical" evidence="8">
    <location>
        <begin position="484"/>
        <end position="507"/>
    </location>
</feature>
<dbReference type="GO" id="GO:0005886">
    <property type="term" value="C:plasma membrane"/>
    <property type="evidence" value="ECO:0007669"/>
    <property type="project" value="UniProtKB-SubCell"/>
</dbReference>
<sequence>MFERLLRFAIGQRWLVLLAVLGMAALGVASYQRLPIDAVPDITNVQVQINTAAPGYSPLETEQRVTFPIETAMAGLPRLVQTRSLSRYGLSQVTVIFEDGTDIYFARQLVGERLAQVRENLPAGITPAPGPISTGLGEVYLWTVEARPDARKPDGAPYTPTDLREIQDWVIRPQLRTVPGVTEINSIGGYTKEYLVAPDPARLASYGLDLRELAAAIGRNNANVGAGYIEKRGEQYLVRAPGQVATAADIGAIVVKTVDGSLVRLRDVASIGIGRELRTGAATDNGREVVLGTVFMLIGQNSRAVAEAVGRRMDEIRRTLPEGVEVVTVYDRTQLVDKAIATVRKNLVEGALLVIAVLFVFLGNLRAALITALVIPLAMLFTFTGMVSRGVSANLMSLGALDFGIIVDGAVVIVENCVRRLAHAQQAFGRPLARDERFAQVFEAAREARRPLIYGQLIIMVVYLPIFALGGVEGRMFHPMAFTVVAALLGAMLLSVTFVPAAVTLFIGKRVAETEPRILGWARRVYAALLERALGNPAVVVTAAVCAVALALAMASRLGSEFVPSLNEGDFAVQALRMPSTSLTQSVEMQQRIEATLKARFPEIERVFARTGTAEVASDPMPPNISDAYVMLKPREQWPEPRRTRDELIEAVRATLARLPGNAYEFSQPIQLRFNELISGVRSDVAVKLFGDDMALLERGAARVAARLQAIAGAAEVKVEQTTGLPVLTVRIDRERAARYGLNAGDVQDSVSTWIGGTVAGTLFEGDRRFDIVVRLPDARRDDLDALGRLPIALPAGARPGGADAADPRRSHGDELRYLPLAELATLALEPGPNQISRENGKRRVVVTANVRGRDLGSFVAEAQAAVAAEAALPPGYWIEWGGQFENLQSATARLRVVVPVALALVFTLLFMMFGNAKDGLLVFTGIPFALTGGVAALWLRGIPLSISAAIGFIALCGVAVLNGLVMLSFIRGLREQGIGLEAALREGALTRLRPVLMTALVASLGFVPMALATGTGAEVQRPLATVVIGGILSSTLLTLLVLPVLYRLAHGRRVGARAAPGLTAPG</sequence>
<evidence type="ECO:0000256" key="6">
    <source>
        <dbReference type="ARBA" id="ARBA00022989"/>
    </source>
</evidence>
<dbReference type="PANTHER" id="PTHR32063">
    <property type="match status" value="1"/>
</dbReference>
<dbReference type="GO" id="GO:0042910">
    <property type="term" value="F:xenobiotic transmembrane transporter activity"/>
    <property type="evidence" value="ECO:0007669"/>
    <property type="project" value="TreeGrafter"/>
</dbReference>
<evidence type="ECO:0000256" key="2">
    <source>
        <dbReference type="ARBA" id="ARBA00010942"/>
    </source>
</evidence>
<evidence type="ECO:0000256" key="4">
    <source>
        <dbReference type="ARBA" id="ARBA00022475"/>
    </source>
</evidence>
<evidence type="ECO:0000256" key="1">
    <source>
        <dbReference type="ARBA" id="ARBA00004651"/>
    </source>
</evidence>
<feature type="transmembrane region" description="Helical" evidence="8">
    <location>
        <begin position="1024"/>
        <end position="1047"/>
    </location>
</feature>
<dbReference type="GO" id="GO:0008324">
    <property type="term" value="F:monoatomic cation transmembrane transporter activity"/>
    <property type="evidence" value="ECO:0007669"/>
    <property type="project" value="InterPro"/>
</dbReference>
<evidence type="ECO:0000256" key="5">
    <source>
        <dbReference type="ARBA" id="ARBA00022692"/>
    </source>
</evidence>
<name>A0A8B6X4G0_9BURK</name>
<keyword evidence="4" id="KW-1003">Cell membrane</keyword>
<evidence type="ECO:0000256" key="7">
    <source>
        <dbReference type="ARBA" id="ARBA00023136"/>
    </source>
</evidence>
<evidence type="ECO:0000256" key="3">
    <source>
        <dbReference type="ARBA" id="ARBA00022448"/>
    </source>
</evidence>
<dbReference type="PANTHER" id="PTHR32063:SF24">
    <property type="entry name" value="CATION EFFLUX SYSTEM (ACRB_ACRD_ACRF FAMILY)"/>
    <property type="match status" value="1"/>
</dbReference>
<dbReference type="SUPFAM" id="SSF82693">
    <property type="entry name" value="Multidrug efflux transporter AcrB pore domain, PN1, PN2, PC1 and PC2 subdomains"/>
    <property type="match status" value="3"/>
</dbReference>
<keyword evidence="9" id="KW-1185">Reference proteome</keyword>
<dbReference type="Gene3D" id="3.30.70.1430">
    <property type="entry name" value="Multidrug efflux transporter AcrB pore domain"/>
    <property type="match status" value="2"/>
</dbReference>
<dbReference type="SUPFAM" id="SSF82714">
    <property type="entry name" value="Multidrug efflux transporter AcrB TolC docking domain, DN and DC subdomains"/>
    <property type="match status" value="2"/>
</dbReference>
<dbReference type="NCBIfam" id="TIGR00914">
    <property type="entry name" value="2A0601"/>
    <property type="match status" value="1"/>
</dbReference>
<comment type="subcellular location">
    <subcellularLocation>
        <location evidence="1">Cell membrane</location>
        <topology evidence="1">Multi-pass membrane protein</topology>
    </subcellularLocation>
</comment>
<dbReference type="Pfam" id="PF00873">
    <property type="entry name" value="ACR_tran"/>
    <property type="match status" value="1"/>
</dbReference>
<evidence type="ECO:0000313" key="9">
    <source>
        <dbReference type="Proteomes" id="UP000675920"/>
    </source>
</evidence>
<proteinExistence type="inferred from homology"/>
<dbReference type="Gene3D" id="3.30.70.1320">
    <property type="entry name" value="Multidrug efflux transporter AcrB pore domain like"/>
    <property type="match status" value="1"/>
</dbReference>
<feature type="transmembrane region" description="Helical" evidence="8">
    <location>
        <begin position="533"/>
        <end position="555"/>
    </location>
</feature>
<feature type="transmembrane region" description="Helical" evidence="8">
    <location>
        <begin position="946"/>
        <end position="971"/>
    </location>
</feature>
<feature type="transmembrane region" description="Helical" evidence="8">
    <location>
        <begin position="452"/>
        <end position="472"/>
    </location>
</feature>
<evidence type="ECO:0000313" key="10">
    <source>
        <dbReference type="RefSeq" id="WP_028311639.1"/>
    </source>
</evidence>
<keyword evidence="7 8" id="KW-0472">Membrane</keyword>
<dbReference type="OrthoDB" id="9798415at2"/>
<accession>A0A8B6X4G0</accession>
<dbReference type="InterPro" id="IPR001036">
    <property type="entry name" value="Acrflvin-R"/>
</dbReference>
<reference evidence="10" key="1">
    <citation type="journal article" date="2018" name="Res. Microbiol.">
        <title>RND transporters in the living world.</title>
        <authorList>
            <person name="Nikaido H."/>
        </authorList>
    </citation>
    <scope>NUCLEOTIDE SEQUENCE</scope>
</reference>
<dbReference type="Gene3D" id="3.30.70.1440">
    <property type="entry name" value="Multidrug efflux transporter AcrB pore domain"/>
    <property type="match status" value="1"/>
</dbReference>
<feature type="transmembrane region" description="Helical" evidence="8">
    <location>
        <begin position="921"/>
        <end position="940"/>
    </location>
</feature>
<feature type="transmembrane region" description="Helical" evidence="8">
    <location>
        <begin position="992"/>
        <end position="1012"/>
    </location>
</feature>
<dbReference type="Gene3D" id="3.30.2090.10">
    <property type="entry name" value="Multidrug efflux transporter AcrB TolC docking domain, DN and DC subdomains"/>
    <property type="match status" value="2"/>
</dbReference>
<dbReference type="AlphaFoldDB" id="A0A8B6X4G0"/>
<evidence type="ECO:0000256" key="8">
    <source>
        <dbReference type="SAM" id="Phobius"/>
    </source>
</evidence>
<dbReference type="SUPFAM" id="SSF82866">
    <property type="entry name" value="Multidrug efflux transporter AcrB transmembrane domain"/>
    <property type="match status" value="2"/>
</dbReference>
<dbReference type="PRINTS" id="PR00702">
    <property type="entry name" value="ACRIFLAVINRP"/>
</dbReference>
<comment type="similarity">
    <text evidence="2">Belongs to the resistance-nodulation-cell division (RND) (TC 2.A.6) family.</text>
</comment>
<dbReference type="Gene3D" id="1.20.1640.10">
    <property type="entry name" value="Multidrug efflux transporter AcrB transmembrane domain"/>
    <property type="match status" value="2"/>
</dbReference>
<keyword evidence="3" id="KW-0813">Transport</keyword>
<protein>
    <submittedName>
        <fullName evidence="10">Efflux RND transporter permease subunit</fullName>
    </submittedName>
</protein>
<keyword evidence="6 8" id="KW-1133">Transmembrane helix</keyword>